<evidence type="ECO:0000256" key="12">
    <source>
        <dbReference type="SAM" id="Phobius"/>
    </source>
</evidence>
<organism evidence="13 14">
    <name type="scientific">Acorus calamus</name>
    <name type="common">Sweet flag</name>
    <dbReference type="NCBI Taxonomy" id="4465"/>
    <lineage>
        <taxon>Eukaryota</taxon>
        <taxon>Viridiplantae</taxon>
        <taxon>Streptophyta</taxon>
        <taxon>Embryophyta</taxon>
        <taxon>Tracheophyta</taxon>
        <taxon>Spermatophyta</taxon>
        <taxon>Magnoliopsida</taxon>
        <taxon>Liliopsida</taxon>
        <taxon>Acoraceae</taxon>
        <taxon>Acorus</taxon>
    </lineage>
</organism>
<accession>A0AAV9EF49</accession>
<reference evidence="13" key="1">
    <citation type="journal article" date="2023" name="Nat. Commun.">
        <title>Diploid and tetraploid genomes of Acorus and the evolution of monocots.</title>
        <authorList>
            <person name="Ma L."/>
            <person name="Liu K.W."/>
            <person name="Li Z."/>
            <person name="Hsiao Y.Y."/>
            <person name="Qi Y."/>
            <person name="Fu T."/>
            <person name="Tang G.D."/>
            <person name="Zhang D."/>
            <person name="Sun W.H."/>
            <person name="Liu D.K."/>
            <person name="Li Y."/>
            <person name="Chen G.Z."/>
            <person name="Liu X.D."/>
            <person name="Liao X.Y."/>
            <person name="Jiang Y.T."/>
            <person name="Yu X."/>
            <person name="Hao Y."/>
            <person name="Huang J."/>
            <person name="Zhao X.W."/>
            <person name="Ke S."/>
            <person name="Chen Y.Y."/>
            <person name="Wu W.L."/>
            <person name="Hsu J.L."/>
            <person name="Lin Y.F."/>
            <person name="Huang M.D."/>
            <person name="Li C.Y."/>
            <person name="Huang L."/>
            <person name="Wang Z.W."/>
            <person name="Zhao X."/>
            <person name="Zhong W.Y."/>
            <person name="Peng D.H."/>
            <person name="Ahmad S."/>
            <person name="Lan S."/>
            <person name="Zhang J.S."/>
            <person name="Tsai W.C."/>
            <person name="Van de Peer Y."/>
            <person name="Liu Z.J."/>
        </authorList>
    </citation>
    <scope>NUCLEOTIDE SEQUENCE</scope>
    <source>
        <strain evidence="13">CP</strain>
    </source>
</reference>
<evidence type="ECO:0008006" key="15">
    <source>
        <dbReference type="Google" id="ProtNLM"/>
    </source>
</evidence>
<keyword evidence="7 12" id="KW-1133">Transmembrane helix</keyword>
<comment type="pathway">
    <text evidence="2">Lipid metabolism.</text>
</comment>
<proteinExistence type="inferred from homology"/>
<gene>
    <name evidence="13" type="ORF">QJS10_CPA07g00617</name>
</gene>
<evidence type="ECO:0000313" key="13">
    <source>
        <dbReference type="EMBL" id="KAK1312079.1"/>
    </source>
</evidence>
<sequence length="181" mass="19482">MSLLTLSSSPPTQLPARVRCPPRARAQSSNIIFCHAISVKFNATTHNNNNNNSNNNLIRFDCSLCSSSPKTVPDAVAGETKTTPWWSGVDVVAMGVLGLMHALCLLAPFTFTSGLLGVACALYVVTGLFGITLSYHGNLAHRSFRLPKWLEYAFAYCGVHAVQVTHRKTRIVFTSVGGGSV</sequence>
<evidence type="ECO:0000256" key="7">
    <source>
        <dbReference type="ARBA" id="ARBA00022989"/>
    </source>
</evidence>
<evidence type="ECO:0000256" key="2">
    <source>
        <dbReference type="ARBA" id="ARBA00005189"/>
    </source>
</evidence>
<comment type="caution">
    <text evidence="13">The sequence shown here is derived from an EMBL/GenBank/DDBJ whole genome shotgun (WGS) entry which is preliminary data.</text>
</comment>
<reference evidence="13" key="2">
    <citation type="submission" date="2023-06" db="EMBL/GenBank/DDBJ databases">
        <authorList>
            <person name="Ma L."/>
            <person name="Liu K.-W."/>
            <person name="Li Z."/>
            <person name="Hsiao Y.-Y."/>
            <person name="Qi Y."/>
            <person name="Fu T."/>
            <person name="Tang G."/>
            <person name="Zhang D."/>
            <person name="Sun W.-H."/>
            <person name="Liu D.-K."/>
            <person name="Li Y."/>
            <person name="Chen G.-Z."/>
            <person name="Liu X.-D."/>
            <person name="Liao X.-Y."/>
            <person name="Jiang Y.-T."/>
            <person name="Yu X."/>
            <person name="Hao Y."/>
            <person name="Huang J."/>
            <person name="Zhao X.-W."/>
            <person name="Ke S."/>
            <person name="Chen Y.-Y."/>
            <person name="Wu W.-L."/>
            <person name="Hsu J.-L."/>
            <person name="Lin Y.-F."/>
            <person name="Huang M.-D."/>
            <person name="Li C.-Y."/>
            <person name="Huang L."/>
            <person name="Wang Z.-W."/>
            <person name="Zhao X."/>
            <person name="Zhong W.-Y."/>
            <person name="Peng D.-H."/>
            <person name="Ahmad S."/>
            <person name="Lan S."/>
            <person name="Zhang J.-S."/>
            <person name="Tsai W.-C."/>
            <person name="Van De Peer Y."/>
            <person name="Liu Z.-J."/>
        </authorList>
    </citation>
    <scope>NUCLEOTIDE SEQUENCE</scope>
    <source>
        <strain evidence="13">CP</strain>
        <tissue evidence="13">Leaves</tissue>
    </source>
</reference>
<evidence type="ECO:0000256" key="6">
    <source>
        <dbReference type="ARBA" id="ARBA00022832"/>
    </source>
</evidence>
<evidence type="ECO:0000256" key="11">
    <source>
        <dbReference type="ARBA" id="ARBA00023160"/>
    </source>
</evidence>
<feature type="transmembrane region" description="Helical" evidence="12">
    <location>
        <begin position="91"/>
        <end position="109"/>
    </location>
</feature>
<dbReference type="Proteomes" id="UP001180020">
    <property type="component" value="Unassembled WGS sequence"/>
</dbReference>
<evidence type="ECO:0000256" key="1">
    <source>
        <dbReference type="ARBA" id="ARBA00004141"/>
    </source>
</evidence>
<evidence type="ECO:0000256" key="10">
    <source>
        <dbReference type="ARBA" id="ARBA00023136"/>
    </source>
</evidence>
<name>A0AAV9EF49_ACOCL</name>
<keyword evidence="5 12" id="KW-0812">Transmembrane</keyword>
<dbReference type="GO" id="GO:0016717">
    <property type="term" value="F:oxidoreductase activity, acting on paired donors, with oxidation of a pair of donors resulting in the reduction of molecular oxygen to two molecules of water"/>
    <property type="evidence" value="ECO:0007669"/>
    <property type="project" value="InterPro"/>
</dbReference>
<feature type="transmembrane region" description="Helical" evidence="12">
    <location>
        <begin position="115"/>
        <end position="135"/>
    </location>
</feature>
<protein>
    <recommendedName>
        <fullName evidence="15">Amino acid transporter transmembrane domain-containing protein</fullName>
    </recommendedName>
</protein>
<dbReference type="PANTHER" id="PTHR11351">
    <property type="entry name" value="ACYL-COA DESATURASE"/>
    <property type="match status" value="1"/>
</dbReference>
<keyword evidence="14" id="KW-1185">Reference proteome</keyword>
<dbReference type="AlphaFoldDB" id="A0AAV9EF49"/>
<evidence type="ECO:0000256" key="9">
    <source>
        <dbReference type="ARBA" id="ARBA00023098"/>
    </source>
</evidence>
<comment type="similarity">
    <text evidence="3">Belongs to the fatty acid desaturase type 1 family.</text>
</comment>
<dbReference type="GO" id="GO:0005789">
    <property type="term" value="C:endoplasmic reticulum membrane"/>
    <property type="evidence" value="ECO:0007669"/>
    <property type="project" value="TreeGrafter"/>
</dbReference>
<evidence type="ECO:0000256" key="8">
    <source>
        <dbReference type="ARBA" id="ARBA00023002"/>
    </source>
</evidence>
<keyword evidence="8" id="KW-0560">Oxidoreductase</keyword>
<keyword evidence="4" id="KW-0444">Lipid biosynthesis</keyword>
<evidence type="ECO:0000256" key="3">
    <source>
        <dbReference type="ARBA" id="ARBA00009295"/>
    </source>
</evidence>
<keyword evidence="11" id="KW-0275">Fatty acid biosynthesis</keyword>
<evidence type="ECO:0000256" key="4">
    <source>
        <dbReference type="ARBA" id="ARBA00022516"/>
    </source>
</evidence>
<dbReference type="GO" id="GO:0042761">
    <property type="term" value="P:very long-chain fatty acid biosynthetic process"/>
    <property type="evidence" value="ECO:0007669"/>
    <property type="project" value="TreeGrafter"/>
</dbReference>
<dbReference type="EMBL" id="JAUJYO010000007">
    <property type="protein sequence ID" value="KAK1312079.1"/>
    <property type="molecule type" value="Genomic_DNA"/>
</dbReference>
<keyword evidence="10 12" id="KW-0472">Membrane</keyword>
<evidence type="ECO:0000256" key="5">
    <source>
        <dbReference type="ARBA" id="ARBA00022692"/>
    </source>
</evidence>
<dbReference type="InterPro" id="IPR015876">
    <property type="entry name" value="Acyl-CoA_DS"/>
</dbReference>
<dbReference type="PANTHER" id="PTHR11351:SF31">
    <property type="entry name" value="DESATURASE 1, ISOFORM A-RELATED"/>
    <property type="match status" value="1"/>
</dbReference>
<keyword evidence="9" id="KW-0443">Lipid metabolism</keyword>
<keyword evidence="6" id="KW-0276">Fatty acid metabolism</keyword>
<evidence type="ECO:0000313" key="14">
    <source>
        <dbReference type="Proteomes" id="UP001180020"/>
    </source>
</evidence>
<comment type="subcellular location">
    <subcellularLocation>
        <location evidence="1">Membrane</location>
        <topology evidence="1">Multi-pass membrane protein</topology>
    </subcellularLocation>
</comment>